<evidence type="ECO:0000313" key="2">
    <source>
        <dbReference type="EMBL" id="ARU06307.1"/>
    </source>
</evidence>
<keyword evidence="3" id="KW-1185">Reference proteome</keyword>
<organism evidence="2 3">
    <name type="scientific">Comamonas serinivorans</name>
    <dbReference type="NCBI Taxonomy" id="1082851"/>
    <lineage>
        <taxon>Bacteria</taxon>
        <taxon>Pseudomonadati</taxon>
        <taxon>Pseudomonadota</taxon>
        <taxon>Betaproteobacteria</taxon>
        <taxon>Burkholderiales</taxon>
        <taxon>Comamonadaceae</taxon>
        <taxon>Comamonas</taxon>
    </lineage>
</organism>
<evidence type="ECO:0000313" key="3">
    <source>
        <dbReference type="Proteomes" id="UP000196138"/>
    </source>
</evidence>
<dbReference type="Proteomes" id="UP000196138">
    <property type="component" value="Chromosome"/>
</dbReference>
<dbReference type="EMBL" id="CP021455">
    <property type="protein sequence ID" value="ARU06307.1"/>
    <property type="molecule type" value="Genomic_DNA"/>
</dbReference>
<name>A0A1Y0ERM6_9BURK</name>
<dbReference type="Gene3D" id="3.40.630.30">
    <property type="match status" value="1"/>
</dbReference>
<accession>A0A1Y0ERM6</accession>
<dbReference type="AlphaFoldDB" id="A0A1Y0ERM6"/>
<proteinExistence type="predicted"/>
<reference evidence="2 3" key="1">
    <citation type="submission" date="2017-05" db="EMBL/GenBank/DDBJ databases">
        <authorList>
            <person name="Song R."/>
            <person name="Chenine A.L."/>
            <person name="Ruprecht R.M."/>
        </authorList>
    </citation>
    <scope>NUCLEOTIDE SEQUENCE [LARGE SCALE GENOMIC DNA]</scope>
    <source>
        <strain evidence="2 3">DSM 26136</strain>
    </source>
</reference>
<evidence type="ECO:0000259" key="1">
    <source>
        <dbReference type="Pfam" id="PF13302"/>
    </source>
</evidence>
<sequence>MFCCLPLLNAVSAPRLLKAAQVRGRHVLLRNAEAGDAAFIWQLRHHPARNRYMSPTSSELDDQRAWLAAYARDETQAYFVITQADSGEALGTVRLYDARGDSFCWGSWMLLPGVPATTAMESALIVYRYAWTLGFRRAHFEVHRDNAPVRRFHERFGAQVVGEREDQVQYGLAADALRTALDRYTRWLPEGIHIVPHPFAGPAPADAGPPSG</sequence>
<dbReference type="Pfam" id="PF13302">
    <property type="entry name" value="Acetyltransf_3"/>
    <property type="match status" value="1"/>
</dbReference>
<gene>
    <name evidence="2" type="ORF">CCO03_17950</name>
</gene>
<dbReference type="GO" id="GO:0016747">
    <property type="term" value="F:acyltransferase activity, transferring groups other than amino-acyl groups"/>
    <property type="evidence" value="ECO:0007669"/>
    <property type="project" value="InterPro"/>
</dbReference>
<dbReference type="InterPro" id="IPR000182">
    <property type="entry name" value="GNAT_dom"/>
</dbReference>
<protein>
    <recommendedName>
        <fullName evidence="1">N-acetyltransferase domain-containing protein</fullName>
    </recommendedName>
</protein>
<dbReference type="InterPro" id="IPR016181">
    <property type="entry name" value="Acyl_CoA_acyltransferase"/>
</dbReference>
<feature type="domain" description="N-acetyltransferase" evidence="1">
    <location>
        <begin position="27"/>
        <end position="159"/>
    </location>
</feature>
<dbReference type="SUPFAM" id="SSF55729">
    <property type="entry name" value="Acyl-CoA N-acyltransferases (Nat)"/>
    <property type="match status" value="1"/>
</dbReference>
<dbReference type="KEGG" id="cser:CCO03_17950"/>